<gene>
    <name evidence="2" type="ORF">LAZ67_16002374</name>
</gene>
<dbReference type="Gene3D" id="1.10.10.1450">
    <property type="match status" value="1"/>
</dbReference>
<accession>A0ABY6LE22</accession>
<evidence type="ECO:0000259" key="1">
    <source>
        <dbReference type="Pfam" id="PF17906"/>
    </source>
</evidence>
<dbReference type="EMBL" id="CP092878">
    <property type="protein sequence ID" value="UYV78682.1"/>
    <property type="molecule type" value="Genomic_DNA"/>
</dbReference>
<proteinExistence type="predicted"/>
<feature type="domain" description="Mos1 transposase HTH" evidence="1">
    <location>
        <begin position="277"/>
        <end position="307"/>
    </location>
</feature>
<reference evidence="2 3" key="1">
    <citation type="submission" date="2022-01" db="EMBL/GenBank/DDBJ databases">
        <title>A chromosomal length assembly of Cordylochernes scorpioides.</title>
        <authorList>
            <person name="Zeh D."/>
            <person name="Zeh J."/>
        </authorList>
    </citation>
    <scope>NUCLEOTIDE SEQUENCE [LARGE SCALE GENOMIC DNA]</scope>
    <source>
        <strain evidence="2">IN4F17</strain>
        <tissue evidence="2">Whole Body</tissue>
    </source>
</reference>
<evidence type="ECO:0000313" key="3">
    <source>
        <dbReference type="Proteomes" id="UP001235939"/>
    </source>
</evidence>
<keyword evidence="3" id="KW-1185">Reference proteome</keyword>
<dbReference type="Proteomes" id="UP001235939">
    <property type="component" value="Chromosome 16"/>
</dbReference>
<sequence>MLDEPRCQLYRAVVVEGDTAGPKSIVVGPDLLGRRSCRRSSAPRTNHRSAVVPPLAIVRSRQKADVASWSTSPGHLIPPAGAWRPRGWGELPPFYRECFPALEKWCFRHFRSRDRTPWAPLNPPRFPVPSFCTDSGLLAYLYLGVHNPVGSLDGGVCDILGPLGPVLPDARRTSMSTLPCSRGGRRHSWAKDIFSRGVKSGFDVVSSLGTSSSCREVLALTRRWNPGAILGKCRSQHPRPQGLLGDPQFVFLNLPSIPPKCIVRISNFKMSIFEEQRICIKFCFKLKKSATETYELIKEAFGDAALSL</sequence>
<protein>
    <submittedName>
        <fullName evidence="2">GVQW3</fullName>
    </submittedName>
</protein>
<dbReference type="InterPro" id="IPR041426">
    <property type="entry name" value="Mos1_HTH"/>
</dbReference>
<organism evidence="2 3">
    <name type="scientific">Cordylochernes scorpioides</name>
    <dbReference type="NCBI Taxonomy" id="51811"/>
    <lineage>
        <taxon>Eukaryota</taxon>
        <taxon>Metazoa</taxon>
        <taxon>Ecdysozoa</taxon>
        <taxon>Arthropoda</taxon>
        <taxon>Chelicerata</taxon>
        <taxon>Arachnida</taxon>
        <taxon>Pseudoscorpiones</taxon>
        <taxon>Cheliferoidea</taxon>
        <taxon>Chernetidae</taxon>
        <taxon>Cordylochernes</taxon>
    </lineage>
</organism>
<dbReference type="Pfam" id="PF17906">
    <property type="entry name" value="HTH_48"/>
    <property type="match status" value="1"/>
</dbReference>
<evidence type="ECO:0000313" key="2">
    <source>
        <dbReference type="EMBL" id="UYV78682.1"/>
    </source>
</evidence>
<name>A0ABY6LE22_9ARAC</name>